<sequence length="168" mass="19826">MLIYLMLLALLSCKYTNDTQFGKQYNAIRMEYGSPVIHDYMRLRIADTDFENWRAPQTMHDTISIGFHAGKGFYIHHDSILQEDDIFRKRINDSTFVFIAILTHGNLKKHQFTNIYYDTVDERSLKLTAKEYLNNNSDYKNYYNSERQNLTIEEADSILTEWGTGRCL</sequence>
<dbReference type="Proteomes" id="UP000659388">
    <property type="component" value="Unassembled WGS sequence"/>
</dbReference>
<dbReference type="RefSeq" id="WP_202245009.1">
    <property type="nucleotide sequence ID" value="NZ_JAESIY010000007.1"/>
</dbReference>
<comment type="caution">
    <text evidence="1">The sequence shown here is derived from an EMBL/GenBank/DDBJ whole genome shotgun (WGS) entry which is preliminary data.</text>
</comment>
<proteinExistence type="predicted"/>
<organism evidence="1 2">
    <name type="scientific">Fulvivirga sediminis</name>
    <dbReference type="NCBI Taxonomy" id="2803949"/>
    <lineage>
        <taxon>Bacteria</taxon>
        <taxon>Pseudomonadati</taxon>
        <taxon>Bacteroidota</taxon>
        <taxon>Cytophagia</taxon>
        <taxon>Cytophagales</taxon>
        <taxon>Fulvivirgaceae</taxon>
        <taxon>Fulvivirga</taxon>
    </lineage>
</organism>
<dbReference type="EMBL" id="JAESIY010000007">
    <property type="protein sequence ID" value="MBL3657222.1"/>
    <property type="molecule type" value="Genomic_DNA"/>
</dbReference>
<dbReference type="AlphaFoldDB" id="A0A937K1Z0"/>
<gene>
    <name evidence="1" type="ORF">JL102_13830</name>
</gene>
<name>A0A937K1Z0_9BACT</name>
<evidence type="ECO:0000313" key="2">
    <source>
        <dbReference type="Proteomes" id="UP000659388"/>
    </source>
</evidence>
<reference evidence="1" key="1">
    <citation type="submission" date="2021-01" db="EMBL/GenBank/DDBJ databases">
        <title>Fulvivirga kasyanovii gen. nov., sp nov., a novel member of the phylum Bacteroidetes isolated from seawater in a mussel farm.</title>
        <authorList>
            <person name="Zhao L.-H."/>
            <person name="Wang Z.-J."/>
        </authorList>
    </citation>
    <scope>NUCLEOTIDE SEQUENCE</scope>
    <source>
        <strain evidence="1">2943</strain>
    </source>
</reference>
<keyword evidence="2" id="KW-1185">Reference proteome</keyword>
<accession>A0A937K1Z0</accession>
<evidence type="ECO:0000313" key="1">
    <source>
        <dbReference type="EMBL" id="MBL3657222.1"/>
    </source>
</evidence>
<protein>
    <submittedName>
        <fullName evidence="1">Uncharacterized protein</fullName>
    </submittedName>
</protein>